<name>A0A9P5GPH1_PENCR</name>
<dbReference type="InterPro" id="IPR036291">
    <property type="entry name" value="NAD(P)-bd_dom_sf"/>
</dbReference>
<gene>
    <name evidence="6" type="ORF">PCG10_002604</name>
</gene>
<feature type="domain" description="3-hydroxyisobutyrate dehydrogenase-like NAD-binding" evidence="5">
    <location>
        <begin position="168"/>
        <end position="288"/>
    </location>
</feature>
<dbReference type="GO" id="GO:0006574">
    <property type="term" value="P:L-valine catabolic process"/>
    <property type="evidence" value="ECO:0007669"/>
    <property type="project" value="TreeGrafter"/>
</dbReference>
<evidence type="ECO:0008006" key="8">
    <source>
        <dbReference type="Google" id="ProtNLM"/>
    </source>
</evidence>
<comment type="caution">
    <text evidence="6">The sequence shown here is derived from an EMBL/GenBank/DDBJ whole genome shotgun (WGS) entry which is preliminary data.</text>
</comment>
<dbReference type="InterPro" id="IPR029154">
    <property type="entry name" value="HIBADH-like_NADP-bd"/>
</dbReference>
<dbReference type="EMBL" id="JAAOZQ010000015">
    <property type="protein sequence ID" value="KAF7527640.1"/>
    <property type="molecule type" value="Genomic_DNA"/>
</dbReference>
<evidence type="ECO:0000313" key="7">
    <source>
        <dbReference type="Proteomes" id="UP000701341"/>
    </source>
</evidence>
<keyword evidence="2" id="KW-0520">NAD</keyword>
<evidence type="ECO:0000256" key="2">
    <source>
        <dbReference type="ARBA" id="ARBA00023027"/>
    </source>
</evidence>
<dbReference type="Pfam" id="PF14833">
    <property type="entry name" value="NAD_binding_11"/>
    <property type="match status" value="1"/>
</dbReference>
<dbReference type="Proteomes" id="UP000701341">
    <property type="component" value="Unassembled WGS sequence"/>
</dbReference>
<proteinExistence type="predicted"/>
<dbReference type="Pfam" id="PF03446">
    <property type="entry name" value="NAD_binding_2"/>
    <property type="match status" value="1"/>
</dbReference>
<accession>A0A9P5GPH1</accession>
<sequence>MAANIRRSLPPTTTLIVNDLNQDACEEFKYELGQHGPVEVVKTAKEAASRASTVISIVTASAHVRSVYLDSVTGVINAPADRNRLLLECSTIDLGTTRDIQEKLSAADIGLYVDAPVSGGIKCAGDGTLAFLIGHPDGPSQTKSRILNTITPMAMEDRIIFCGGFSTGLASKIANNYLACSNMALLAEAFAMGIGNGVDRKVLFECFKKSSGYSWAVDYAQPVPGLVPGPASNGYEVSFLMPMILKDMSLGIEMAGMAKTPTRVGDAVYELYKGADRDELCKNRDCTSIWLHVSGCKFDPQFK</sequence>
<dbReference type="InterPro" id="IPR006115">
    <property type="entry name" value="6PGDH_NADP-bd"/>
</dbReference>
<dbReference type="GO" id="GO:0051287">
    <property type="term" value="F:NAD binding"/>
    <property type="evidence" value="ECO:0007669"/>
    <property type="project" value="InterPro"/>
</dbReference>
<dbReference type="InterPro" id="IPR008927">
    <property type="entry name" value="6-PGluconate_DH-like_C_sf"/>
</dbReference>
<evidence type="ECO:0000259" key="4">
    <source>
        <dbReference type="Pfam" id="PF03446"/>
    </source>
</evidence>
<organism evidence="6 7">
    <name type="scientific">Penicillium crustosum</name>
    <name type="common">Blue mold fungus</name>
    <dbReference type="NCBI Taxonomy" id="36656"/>
    <lineage>
        <taxon>Eukaryota</taxon>
        <taxon>Fungi</taxon>
        <taxon>Dikarya</taxon>
        <taxon>Ascomycota</taxon>
        <taxon>Pezizomycotina</taxon>
        <taxon>Eurotiomycetes</taxon>
        <taxon>Eurotiomycetidae</taxon>
        <taxon>Eurotiales</taxon>
        <taxon>Aspergillaceae</taxon>
        <taxon>Penicillium</taxon>
    </lineage>
</organism>
<dbReference type="PIRSF" id="PIRSF000103">
    <property type="entry name" value="HIBADH"/>
    <property type="match status" value="1"/>
</dbReference>
<evidence type="ECO:0000256" key="1">
    <source>
        <dbReference type="ARBA" id="ARBA00023002"/>
    </source>
</evidence>
<keyword evidence="1" id="KW-0560">Oxidoreductase</keyword>
<dbReference type="SUPFAM" id="SSF48179">
    <property type="entry name" value="6-phosphogluconate dehydrogenase C-terminal domain-like"/>
    <property type="match status" value="1"/>
</dbReference>
<dbReference type="GO" id="GO:0005739">
    <property type="term" value="C:mitochondrion"/>
    <property type="evidence" value="ECO:0007669"/>
    <property type="project" value="TreeGrafter"/>
</dbReference>
<dbReference type="InterPro" id="IPR015815">
    <property type="entry name" value="HIBADH-related"/>
</dbReference>
<feature type="domain" description="6-phosphogluconate dehydrogenase NADP-binding" evidence="4">
    <location>
        <begin position="13"/>
        <end position="151"/>
    </location>
</feature>
<dbReference type="PANTHER" id="PTHR22981">
    <property type="entry name" value="3-HYDROXYISOBUTYRATE DEHYDROGENASE-RELATED"/>
    <property type="match status" value="1"/>
</dbReference>
<dbReference type="PANTHER" id="PTHR22981:SF81">
    <property type="entry name" value="DEHYDROGENASE, PUTATIVE-RELATED"/>
    <property type="match status" value="1"/>
</dbReference>
<dbReference type="AlphaFoldDB" id="A0A9P5GPH1"/>
<reference evidence="6" key="1">
    <citation type="submission" date="2020-02" db="EMBL/GenBank/DDBJ databases">
        <authorList>
            <person name="Lichtner F.J."/>
        </authorList>
    </citation>
    <scope>NUCLEOTIDE SEQUENCE</scope>
    <source>
        <strain evidence="6">G10</strain>
    </source>
</reference>
<dbReference type="InterPro" id="IPR013328">
    <property type="entry name" value="6PGD_dom2"/>
</dbReference>
<dbReference type="SUPFAM" id="SSF51735">
    <property type="entry name" value="NAD(P)-binding Rossmann-fold domains"/>
    <property type="match status" value="1"/>
</dbReference>
<evidence type="ECO:0000313" key="6">
    <source>
        <dbReference type="EMBL" id="KAF7527640.1"/>
    </source>
</evidence>
<dbReference type="GO" id="GO:0050661">
    <property type="term" value="F:NADP binding"/>
    <property type="evidence" value="ECO:0007669"/>
    <property type="project" value="InterPro"/>
</dbReference>
<dbReference type="Gene3D" id="3.40.50.720">
    <property type="entry name" value="NAD(P)-binding Rossmann-like Domain"/>
    <property type="match status" value="1"/>
</dbReference>
<feature type="active site" evidence="3">
    <location>
        <position position="172"/>
    </location>
</feature>
<evidence type="ECO:0000259" key="5">
    <source>
        <dbReference type="Pfam" id="PF14833"/>
    </source>
</evidence>
<keyword evidence="7" id="KW-1185">Reference proteome</keyword>
<dbReference type="GO" id="GO:0008442">
    <property type="term" value="F:3-hydroxyisobutyrate dehydrogenase activity"/>
    <property type="evidence" value="ECO:0007669"/>
    <property type="project" value="TreeGrafter"/>
</dbReference>
<dbReference type="Gene3D" id="1.10.1040.10">
    <property type="entry name" value="N-(1-d-carboxylethyl)-l-norvaline Dehydrogenase, domain 2"/>
    <property type="match status" value="1"/>
</dbReference>
<evidence type="ECO:0000256" key="3">
    <source>
        <dbReference type="PIRSR" id="PIRSR000103-1"/>
    </source>
</evidence>
<protein>
    <recommendedName>
        <fullName evidence="8">3-hydroxyisobutyrate dehydrogenase</fullName>
    </recommendedName>
</protein>